<gene>
    <name evidence="4" type="ORF">QJ522_12560</name>
</gene>
<evidence type="ECO:0000313" key="5">
    <source>
        <dbReference type="Proteomes" id="UP001431776"/>
    </source>
</evidence>
<dbReference type="EMBL" id="JASCXX010000014">
    <property type="protein sequence ID" value="MDI6449882.1"/>
    <property type="molecule type" value="Genomic_DNA"/>
</dbReference>
<name>A0AAW6TWS1_9BACT</name>
<organism evidence="4 5">
    <name type="scientific">Anaerobaca lacustris</name>
    <dbReference type="NCBI Taxonomy" id="3044600"/>
    <lineage>
        <taxon>Bacteria</taxon>
        <taxon>Pseudomonadati</taxon>
        <taxon>Planctomycetota</taxon>
        <taxon>Phycisphaerae</taxon>
        <taxon>Sedimentisphaerales</taxon>
        <taxon>Anaerobacaceae</taxon>
        <taxon>Anaerobaca</taxon>
    </lineage>
</organism>
<feature type="signal peptide" evidence="3">
    <location>
        <begin position="1"/>
        <end position="24"/>
    </location>
</feature>
<keyword evidence="1" id="KW-0175">Coiled coil</keyword>
<dbReference type="AlphaFoldDB" id="A0AAW6TWS1"/>
<comment type="caution">
    <text evidence="4">The sequence shown here is derived from an EMBL/GenBank/DDBJ whole genome shotgun (WGS) entry which is preliminary data.</text>
</comment>
<evidence type="ECO:0000256" key="1">
    <source>
        <dbReference type="SAM" id="Coils"/>
    </source>
</evidence>
<dbReference type="Proteomes" id="UP001431776">
    <property type="component" value="Unassembled WGS sequence"/>
</dbReference>
<keyword evidence="3" id="KW-0732">Signal</keyword>
<accession>A0AAW6TWS1</accession>
<evidence type="ECO:0000256" key="2">
    <source>
        <dbReference type="SAM" id="MobiDB-lite"/>
    </source>
</evidence>
<evidence type="ECO:0000256" key="3">
    <source>
        <dbReference type="SAM" id="SignalP"/>
    </source>
</evidence>
<feature type="coiled-coil region" evidence="1">
    <location>
        <begin position="422"/>
        <end position="529"/>
    </location>
</feature>
<proteinExistence type="predicted"/>
<evidence type="ECO:0000313" key="4">
    <source>
        <dbReference type="EMBL" id="MDI6449882.1"/>
    </source>
</evidence>
<keyword evidence="5" id="KW-1185">Reference proteome</keyword>
<dbReference type="RefSeq" id="WP_349245292.1">
    <property type="nucleotide sequence ID" value="NZ_JASCXX010000014.1"/>
</dbReference>
<reference evidence="4" key="1">
    <citation type="submission" date="2023-05" db="EMBL/GenBank/DDBJ databases">
        <title>Anaerotaeda fermentans gen. nov., sp. nov., a novel anaerobic planctomycete of the new family within the order Sedimentisphaerales isolated from Taman Peninsula, Russia.</title>
        <authorList>
            <person name="Khomyakova M.A."/>
            <person name="Merkel A.Y."/>
            <person name="Slobodkin A.I."/>
        </authorList>
    </citation>
    <scope>NUCLEOTIDE SEQUENCE</scope>
    <source>
        <strain evidence="4">M17dextr</strain>
    </source>
</reference>
<feature type="chain" id="PRO_5043442823" evidence="3">
    <location>
        <begin position="25"/>
        <end position="620"/>
    </location>
</feature>
<protein>
    <submittedName>
        <fullName evidence="4">Uncharacterized protein</fullName>
    </submittedName>
</protein>
<feature type="region of interest" description="Disordered" evidence="2">
    <location>
        <begin position="131"/>
        <end position="174"/>
    </location>
</feature>
<sequence length="620" mass="67237">MRTARITIVCLTLSLALAATTAFGQAEAPSNSRYASCLIRVAVDADILPLDPGTVERLIRSSAVAGKAAKDVFGLEAEAAGNIVHEIGIEWLSQTAQGTGMPEPPQRNATGDSELMREMARIYGVDYARMLGGQDGDKPERQEPAAVTPPTDDNRAGANDRSPQQGMGGGMGGYGGMGGATMGGDRRGMTRGMAMGGAGAMGGAMGGYGGGLYGGWVPQAQDARDAGRQQTAMIRLFVELPNGVKPAAGQFVKALVDNLRRALEDSYNRYDGLLTEQIQFAEFRREQIEQQMERSAAPSSAESMRIRVQLNTIVDVSALTPQMPFSEAIELLKNAVEPPLPIVVLWKELQQLSGIEPATPIGMDGLPQVRLETALKTVIEAVGGGQRPAVSYQIDNDVVVVRLKDLQTAQGESAATGHQEDAQELAAHRRDLSNQIRNLEMQMAGMDARRQAIEEQIARTSHEADRKLAQDTVTKELQILVEMIETRLSQLRKQVDAGQLPQSELAPAMENLTRARIELAKRQEELRRDAGGGRLDSLNSELSQMAIQTAEQRARLEVFRTQLDETQRRLARASAFDPQVARLRTAQQALNIAERQITELTNQRVQLQRPSVTVMAADGL</sequence>